<feature type="compositionally biased region" description="Basic residues" evidence="1">
    <location>
        <begin position="11"/>
        <end position="38"/>
    </location>
</feature>
<organism evidence="2">
    <name type="scientific">uncultured Actinomycetospora sp</name>
    <dbReference type="NCBI Taxonomy" id="1135996"/>
    <lineage>
        <taxon>Bacteria</taxon>
        <taxon>Bacillati</taxon>
        <taxon>Actinomycetota</taxon>
        <taxon>Actinomycetes</taxon>
        <taxon>Pseudonocardiales</taxon>
        <taxon>Pseudonocardiaceae</taxon>
        <taxon>Actinomycetospora</taxon>
        <taxon>environmental samples</taxon>
    </lineage>
</organism>
<name>A0A6J4IS02_9PSEU</name>
<sequence length="167" mass="17997">DDAHAVGPRRGQARRPGPHRRPVLPPRLQHRVARRGPHRGGGDLAHDDLRDRRRVPPRAGHEAAQQAGARHQDRRAGADLVGAARARDDEGARRRDRALAGPRGHPDVPRQGRGRLARGGHGGGHGHRGRARRAAPDARALRRPRGRAVGDGGAGPRAALHRRAPPL</sequence>
<dbReference type="AlphaFoldDB" id="A0A6J4IS02"/>
<accession>A0A6J4IS02</accession>
<evidence type="ECO:0000256" key="1">
    <source>
        <dbReference type="SAM" id="MobiDB-lite"/>
    </source>
</evidence>
<feature type="non-terminal residue" evidence="2">
    <location>
        <position position="167"/>
    </location>
</feature>
<feature type="compositionally biased region" description="Basic residues" evidence="1">
    <location>
        <begin position="112"/>
        <end position="133"/>
    </location>
</feature>
<dbReference type="EC" id="2.2.1.6" evidence="2"/>
<dbReference type="EMBL" id="CADCTH010000297">
    <property type="protein sequence ID" value="CAA9257387.1"/>
    <property type="molecule type" value="Genomic_DNA"/>
</dbReference>
<proteinExistence type="predicted"/>
<feature type="compositionally biased region" description="Basic and acidic residues" evidence="1">
    <location>
        <begin position="40"/>
        <end position="51"/>
    </location>
</feature>
<dbReference type="GO" id="GO:0003984">
    <property type="term" value="F:acetolactate synthase activity"/>
    <property type="evidence" value="ECO:0007669"/>
    <property type="project" value="UniProtKB-EC"/>
</dbReference>
<reference evidence="2" key="1">
    <citation type="submission" date="2020-02" db="EMBL/GenBank/DDBJ databases">
        <authorList>
            <person name="Meier V. D."/>
        </authorList>
    </citation>
    <scope>NUCLEOTIDE SEQUENCE</scope>
    <source>
        <strain evidence="2">AVDCRST_MAG54</strain>
    </source>
</reference>
<feature type="region of interest" description="Disordered" evidence="1">
    <location>
        <begin position="1"/>
        <end position="167"/>
    </location>
</feature>
<protein>
    <submittedName>
        <fullName evidence="2">Acetolactate synthase small subunit</fullName>
        <ecNumber evidence="2">2.2.1.6</ecNumber>
    </submittedName>
</protein>
<gene>
    <name evidence="2" type="ORF">AVDCRST_MAG54-2296</name>
</gene>
<feature type="non-terminal residue" evidence="2">
    <location>
        <position position="1"/>
    </location>
</feature>
<keyword evidence="2" id="KW-0808">Transferase</keyword>
<evidence type="ECO:0000313" key="2">
    <source>
        <dbReference type="EMBL" id="CAA9257387.1"/>
    </source>
</evidence>